<feature type="region of interest" description="Disordered" evidence="1">
    <location>
        <begin position="934"/>
        <end position="996"/>
    </location>
</feature>
<evidence type="ECO:0000313" key="3">
    <source>
        <dbReference type="EMBL" id="EAQ47845.1"/>
    </source>
</evidence>
<feature type="region of interest" description="Disordered" evidence="1">
    <location>
        <begin position="721"/>
        <end position="754"/>
    </location>
</feature>
<feature type="region of interest" description="Disordered" evidence="1">
    <location>
        <begin position="1056"/>
        <end position="1083"/>
    </location>
</feature>
<dbReference type="eggNOG" id="COG1196">
    <property type="taxonomic scope" value="Bacteria"/>
</dbReference>
<feature type="transmembrane region" description="Helical" evidence="2">
    <location>
        <begin position="20"/>
        <end position="48"/>
    </location>
</feature>
<reference evidence="3 4" key="1">
    <citation type="journal article" date="2007" name="Nature">
        <title>Light stimulates growth of proteorhodopsin-containing marine Flavobacteria.</title>
        <authorList>
            <person name="Gomez-Consarnau L."/>
            <person name="Gonzalez J.M."/>
            <person name="Coll-Llado M."/>
            <person name="Gourdon P."/>
            <person name="Pascher T."/>
            <person name="Neutze R."/>
            <person name="Pedros-Alio C."/>
            <person name="Pinhassi J."/>
        </authorList>
    </citation>
    <scope>NUCLEOTIDE SEQUENCE [LARGE SCALE GENOMIC DNA]</scope>
    <source>
        <strain evidence="3 4">MED217</strain>
    </source>
</reference>
<feature type="compositionally biased region" description="Basic and acidic residues" evidence="1">
    <location>
        <begin position="1056"/>
        <end position="1073"/>
    </location>
</feature>
<sequence>MHQLEAKLERFIRKYYKDELLRGLLFFIAIGLAYVLLVLGIEYFFWLNTWGRGILFWSFGGIEALLLIRFIGIPILRLFKLSKGIDYSEASKLIGNHFPEVKDKLLNTLQLQATAQTSDLARASVLQKSKELEPIPFTLAIDYKKNLKYLKYALIPVLIFVGISLSSGVSLFSESANRVLDYKTHYSPPAPFSFHLKDPGQKVIEGQPVDIQVEVEGDKLPEEVMIELNGVSYFMQKKGTGIFEYIVAQASEDLDFYFEGNGFSSRNYRYTLVNTPAISTLSVKLDFPKYLNRADELVENTGNITIPEGTQVQWMLDTRNTDKVEWIADSAYVFKQDINEFTFDSQLFRSVDYSIAASNDGLERYEQLNYQIEVIRDGYPELDLEVRKDTLGDDETYFRGNVADDYGLRDVKLVYYNENQIDNSFTINIPVKKTTVDQFYFAFPGDLQLTRGVSYTYYFEVRDNDALHGFKSTRSETFSFQSLTKEAAVDKQLELQKTSLDGLDKSVERMQDQERDLKELQNLQKEKENLDFNDKRKIKSFLSRQKAQEEMMQSYAEKLKKSLNALDELSESPSEKSKALKERLEKNEEQLKEQEKLVDELSKLQNLMEEDELKDKLDEMAKNSKNSSRSMNQLLELTKRFFVQTKGERIGRSLNKLGSEQEKEGSSDNPQLDKQKELYESFESLKRELADLKQENQELSKPIDIPEDQKLEEEIQQAQEKAVKNLENPEDSKSQEDAKSSQKNAGKKMQKMGQKLMQQMASGGGGDVEQLQEDVEMLRQILDNLVIFSFDQEDLKDKFSNIDNGNPSFSKYLVKQNQLRENFEHIDDSLFVLSLRNPSIQEDINEQLTEITYNLDQSLERLADNDIVKGVASEQYVFAGANTLADMLSDILDNMQAELSFAMGSGSSGAPMPFPSGGKGSGKQLSDIIMSQKQLQEKLGQGEKEGQTGESGNQGEDGKEGKEGEGAGGESGDENQGQGQNEGGSSESELARQYEIYKQQEAIRNQLEDMLQQTGMDEETQRVLQYLESIEDDLLSGDSDVAKRKMNEVIQQFLKMEEAEQEKDQNNQRESESTSKVYNNTTSNAIPEAKRYFNSKEILNRDKLPLQDNYKLKVKRYFKKDND</sequence>
<evidence type="ECO:0000256" key="1">
    <source>
        <dbReference type="SAM" id="MobiDB-lite"/>
    </source>
</evidence>
<dbReference type="EMBL" id="AANC01000012">
    <property type="protein sequence ID" value="EAQ47845.1"/>
    <property type="molecule type" value="Genomic_DNA"/>
</dbReference>
<dbReference type="AlphaFoldDB" id="A3XRH6"/>
<keyword evidence="3" id="KW-0436">Ligase</keyword>
<feature type="compositionally biased region" description="Basic and acidic residues" evidence="1">
    <location>
        <begin position="659"/>
        <end position="674"/>
    </location>
</feature>
<dbReference type="Proteomes" id="UP000001601">
    <property type="component" value="Unassembled WGS sequence"/>
</dbReference>
<feature type="compositionally biased region" description="Basic and acidic residues" evidence="1">
    <location>
        <begin position="573"/>
        <end position="587"/>
    </location>
</feature>
<feature type="compositionally biased region" description="Polar residues" evidence="1">
    <location>
        <begin position="1074"/>
        <end position="1083"/>
    </location>
</feature>
<feature type="transmembrane region" description="Helical" evidence="2">
    <location>
        <begin position="152"/>
        <end position="172"/>
    </location>
</feature>
<evidence type="ECO:0000256" key="2">
    <source>
        <dbReference type="SAM" id="Phobius"/>
    </source>
</evidence>
<gene>
    <name evidence="3" type="primary">gltX</name>
    <name evidence="3" type="ORF">MED217_18406</name>
</gene>
<keyword evidence="4" id="KW-1185">Reference proteome</keyword>
<dbReference type="EC" id="6.1.1.17" evidence="3"/>
<name>A3XRH6_LEEBM</name>
<feature type="region of interest" description="Disordered" evidence="1">
    <location>
        <begin position="654"/>
        <end position="674"/>
    </location>
</feature>
<feature type="compositionally biased region" description="Low complexity" evidence="1">
    <location>
        <begin position="974"/>
        <end position="988"/>
    </location>
</feature>
<accession>A3XRH6</accession>
<dbReference type="RefSeq" id="WP_009782008.1">
    <property type="nucleotide sequence ID" value="NZ_CH672395.1"/>
</dbReference>
<comment type="caution">
    <text evidence="3">The sequence shown here is derived from an EMBL/GenBank/DDBJ whole genome shotgun (WGS) entry which is preliminary data.</text>
</comment>
<organism evidence="3 4">
    <name type="scientific">Leeuwenhoekiella blandensis (strain CECT 7118 / CCUG 51940 / KCTC 22103 / MED217)</name>
    <name type="common">Flavobacterium sp. (strain MED217)</name>
    <dbReference type="NCBI Taxonomy" id="398720"/>
    <lineage>
        <taxon>Bacteria</taxon>
        <taxon>Pseudomonadati</taxon>
        <taxon>Bacteroidota</taxon>
        <taxon>Flavobacteriia</taxon>
        <taxon>Flavobacteriales</taxon>
        <taxon>Flavobacteriaceae</taxon>
        <taxon>Leeuwenhoekiella</taxon>
    </lineage>
</organism>
<dbReference type="OrthoDB" id="9812498at2"/>
<proteinExistence type="predicted"/>
<dbReference type="HOGENOM" id="CLU_008611_0_0_10"/>
<keyword evidence="2" id="KW-0472">Membrane</keyword>
<protein>
    <submittedName>
        <fullName evidence="3">Glutamyl-tRNA synthetase</fullName>
        <ecNumber evidence="3">6.1.1.17</ecNumber>
    </submittedName>
</protein>
<dbReference type="GO" id="GO:0004818">
    <property type="term" value="F:glutamate-tRNA ligase activity"/>
    <property type="evidence" value="ECO:0007669"/>
    <property type="project" value="UniProtKB-EC"/>
</dbReference>
<evidence type="ECO:0000313" key="4">
    <source>
        <dbReference type="Proteomes" id="UP000001601"/>
    </source>
</evidence>
<feature type="region of interest" description="Disordered" evidence="1">
    <location>
        <begin position="566"/>
        <end position="587"/>
    </location>
</feature>
<keyword evidence="3" id="KW-0030">Aminoacyl-tRNA synthetase</keyword>
<feature type="region of interest" description="Disordered" evidence="1">
    <location>
        <begin position="905"/>
        <end position="924"/>
    </location>
</feature>
<dbReference type="STRING" id="398720.MED217_18406"/>
<feature type="transmembrane region" description="Helical" evidence="2">
    <location>
        <begin position="54"/>
        <end position="76"/>
    </location>
</feature>
<keyword evidence="2" id="KW-0812">Transmembrane</keyword>
<feature type="compositionally biased region" description="Basic and acidic residues" evidence="1">
    <location>
        <begin position="730"/>
        <end position="740"/>
    </location>
</feature>
<keyword evidence="2" id="KW-1133">Transmembrane helix</keyword>
<feature type="compositionally biased region" description="Basic and acidic residues" evidence="1">
    <location>
        <begin position="956"/>
        <end position="965"/>
    </location>
</feature>